<gene>
    <name evidence="4" type="primary">hypA</name>
    <name evidence="5" type="ORF">DPQ33_10540</name>
</gene>
<organism evidence="5 6">
    <name type="scientific">Oceanidesulfovibrio indonesiensis</name>
    <dbReference type="NCBI Taxonomy" id="54767"/>
    <lineage>
        <taxon>Bacteria</taxon>
        <taxon>Pseudomonadati</taxon>
        <taxon>Thermodesulfobacteriota</taxon>
        <taxon>Desulfovibrionia</taxon>
        <taxon>Desulfovibrionales</taxon>
        <taxon>Desulfovibrionaceae</taxon>
        <taxon>Oceanidesulfovibrio</taxon>
    </lineage>
</organism>
<dbReference type="OrthoDB" id="9800361at2"/>
<dbReference type="Gene3D" id="3.30.2320.80">
    <property type="match status" value="1"/>
</dbReference>
<name>A0A7M3MER6_9BACT</name>
<dbReference type="HAMAP" id="MF_00213">
    <property type="entry name" value="HypA_HybF"/>
    <property type="match status" value="1"/>
</dbReference>
<dbReference type="PANTHER" id="PTHR34535">
    <property type="entry name" value="HYDROGENASE MATURATION FACTOR HYPA"/>
    <property type="match status" value="1"/>
</dbReference>
<feature type="binding site" evidence="4">
    <location>
        <position position="76"/>
    </location>
    <ligand>
        <name>Zn(2+)</name>
        <dbReference type="ChEBI" id="CHEBI:29105"/>
    </ligand>
</feature>
<dbReference type="InterPro" id="IPR000688">
    <property type="entry name" value="HypA/HybF"/>
</dbReference>
<keyword evidence="6" id="KW-1185">Reference proteome</keyword>
<dbReference type="PANTHER" id="PTHR34535:SF3">
    <property type="entry name" value="HYDROGENASE MATURATION FACTOR HYPA"/>
    <property type="match status" value="1"/>
</dbReference>
<comment type="caution">
    <text evidence="5">The sequence shown here is derived from an EMBL/GenBank/DDBJ whole genome shotgun (WGS) entry which is preliminary data.</text>
</comment>
<dbReference type="RefSeq" id="WP_144303187.1">
    <property type="nucleotide sequence ID" value="NZ_QMIE01000009.1"/>
</dbReference>
<feature type="binding site" evidence="4">
    <location>
        <position position="95"/>
    </location>
    <ligand>
        <name>Zn(2+)</name>
        <dbReference type="ChEBI" id="CHEBI:29105"/>
    </ligand>
</feature>
<accession>A0A7M3MER6</accession>
<dbReference type="GO" id="GO:0051604">
    <property type="term" value="P:protein maturation"/>
    <property type="evidence" value="ECO:0007669"/>
    <property type="project" value="InterPro"/>
</dbReference>
<protein>
    <recommendedName>
        <fullName evidence="4">Hydrogenase maturation factor HypA</fullName>
    </recommendedName>
</protein>
<dbReference type="Proteomes" id="UP000448292">
    <property type="component" value="Unassembled WGS sequence"/>
</dbReference>
<keyword evidence="3 4" id="KW-0862">Zinc</keyword>
<comment type="function">
    <text evidence="4">Involved in the maturation of [NiFe] hydrogenases. Required for nickel insertion into the metal center of the hydrogenase.</text>
</comment>
<dbReference type="GO" id="GO:0016151">
    <property type="term" value="F:nickel cation binding"/>
    <property type="evidence" value="ECO:0007669"/>
    <property type="project" value="UniProtKB-UniRule"/>
</dbReference>
<dbReference type="PIRSF" id="PIRSF004761">
    <property type="entry name" value="Hydrgn_mat_HypA"/>
    <property type="match status" value="1"/>
</dbReference>
<evidence type="ECO:0000256" key="4">
    <source>
        <dbReference type="HAMAP-Rule" id="MF_00213"/>
    </source>
</evidence>
<comment type="similarity">
    <text evidence="4">Belongs to the HypA/HybF family.</text>
</comment>
<keyword evidence="2 4" id="KW-0479">Metal-binding</keyword>
<dbReference type="GO" id="GO:0008270">
    <property type="term" value="F:zinc ion binding"/>
    <property type="evidence" value="ECO:0007669"/>
    <property type="project" value="UniProtKB-UniRule"/>
</dbReference>
<feature type="binding site" evidence="4">
    <location>
        <position position="73"/>
    </location>
    <ligand>
        <name>Zn(2+)</name>
        <dbReference type="ChEBI" id="CHEBI:29105"/>
    </ligand>
</feature>
<evidence type="ECO:0000313" key="6">
    <source>
        <dbReference type="Proteomes" id="UP000448292"/>
    </source>
</evidence>
<evidence type="ECO:0000256" key="1">
    <source>
        <dbReference type="ARBA" id="ARBA00022596"/>
    </source>
</evidence>
<dbReference type="EMBL" id="QMIE01000009">
    <property type="protein sequence ID" value="TVM16844.1"/>
    <property type="molecule type" value="Genomic_DNA"/>
</dbReference>
<dbReference type="AlphaFoldDB" id="A0A7M3MER6"/>
<feature type="binding site" evidence="4">
    <location>
        <position position="2"/>
    </location>
    <ligand>
        <name>Ni(2+)</name>
        <dbReference type="ChEBI" id="CHEBI:49786"/>
    </ligand>
</feature>
<evidence type="ECO:0000256" key="3">
    <source>
        <dbReference type="ARBA" id="ARBA00022833"/>
    </source>
</evidence>
<sequence length="117" mass="12875">MHEMSIAQSLIEIVRQELEKHGKTKLIAVHVKHGTLANVVPEAMDLAWEVLTKESDLDGSALVLEEVPLQLECCGCKHLFAPESSQFLLAPCPECGEELGHAVVSGKELYLDRLEAE</sequence>
<feature type="binding site" evidence="4">
    <location>
        <position position="92"/>
    </location>
    <ligand>
        <name>Zn(2+)</name>
        <dbReference type="ChEBI" id="CHEBI:29105"/>
    </ligand>
</feature>
<proteinExistence type="inferred from homology"/>
<evidence type="ECO:0000313" key="5">
    <source>
        <dbReference type="EMBL" id="TVM16844.1"/>
    </source>
</evidence>
<keyword evidence="1 4" id="KW-0533">Nickel</keyword>
<reference evidence="5 6" key="1">
    <citation type="submission" date="2018-06" db="EMBL/GenBank/DDBJ databases">
        <title>Complete genome of Desulfovibrio indonesiensis P37SLT.</title>
        <authorList>
            <person name="Crispim J.S."/>
            <person name="Vidigal P.M.P."/>
            <person name="Silva L.C.F."/>
            <person name="Laguardia C.N."/>
            <person name="Araujo L.C."/>
            <person name="Dias R.S."/>
            <person name="Sousa M.P."/>
            <person name="Paula S.O."/>
            <person name="Silva C."/>
        </authorList>
    </citation>
    <scope>NUCLEOTIDE SEQUENCE [LARGE SCALE GENOMIC DNA]</scope>
    <source>
        <strain evidence="5 6">P37SLT</strain>
    </source>
</reference>
<evidence type="ECO:0000256" key="2">
    <source>
        <dbReference type="ARBA" id="ARBA00022723"/>
    </source>
</evidence>
<dbReference type="Pfam" id="PF01155">
    <property type="entry name" value="HypA"/>
    <property type="match status" value="1"/>
</dbReference>